<dbReference type="CDD" id="cd08977">
    <property type="entry name" value="SusD"/>
    <property type="match status" value="1"/>
</dbReference>
<feature type="domain" description="RagB/SusD" evidence="6">
    <location>
        <begin position="282"/>
        <end position="500"/>
    </location>
</feature>
<dbReference type="SUPFAM" id="SSF48452">
    <property type="entry name" value="TPR-like"/>
    <property type="match status" value="1"/>
</dbReference>
<dbReference type="GO" id="GO:0009279">
    <property type="term" value="C:cell outer membrane"/>
    <property type="evidence" value="ECO:0007669"/>
    <property type="project" value="UniProtKB-SubCell"/>
</dbReference>
<dbReference type="Pfam" id="PF07980">
    <property type="entry name" value="SusD_RagB"/>
    <property type="match status" value="1"/>
</dbReference>
<organism evidence="8 9">
    <name type="scientific">Maribellus comscasis</name>
    <dbReference type="NCBI Taxonomy" id="2681766"/>
    <lineage>
        <taxon>Bacteria</taxon>
        <taxon>Pseudomonadati</taxon>
        <taxon>Bacteroidota</taxon>
        <taxon>Bacteroidia</taxon>
        <taxon>Marinilabiliales</taxon>
        <taxon>Prolixibacteraceae</taxon>
        <taxon>Maribellus</taxon>
    </lineage>
</organism>
<evidence type="ECO:0000256" key="3">
    <source>
        <dbReference type="ARBA" id="ARBA00022729"/>
    </source>
</evidence>
<keyword evidence="4" id="KW-0472">Membrane</keyword>
<evidence type="ECO:0000313" key="9">
    <source>
        <dbReference type="Proteomes" id="UP000428260"/>
    </source>
</evidence>
<evidence type="ECO:0000256" key="5">
    <source>
        <dbReference type="ARBA" id="ARBA00023237"/>
    </source>
</evidence>
<evidence type="ECO:0000259" key="7">
    <source>
        <dbReference type="Pfam" id="PF14322"/>
    </source>
</evidence>
<dbReference type="AlphaFoldDB" id="A0A6I6JL15"/>
<dbReference type="EMBL" id="CP046401">
    <property type="protein sequence ID" value="QGY43486.1"/>
    <property type="molecule type" value="Genomic_DNA"/>
</dbReference>
<gene>
    <name evidence="8" type="ORF">GM418_07385</name>
</gene>
<name>A0A6I6JL15_9BACT</name>
<evidence type="ECO:0000313" key="8">
    <source>
        <dbReference type="EMBL" id="QGY43486.1"/>
    </source>
</evidence>
<dbReference type="Pfam" id="PF14322">
    <property type="entry name" value="SusD-like_3"/>
    <property type="match status" value="1"/>
</dbReference>
<dbReference type="Proteomes" id="UP000428260">
    <property type="component" value="Chromosome"/>
</dbReference>
<dbReference type="RefSeq" id="WP_158864665.1">
    <property type="nucleotide sequence ID" value="NZ_CP046401.1"/>
</dbReference>
<protein>
    <submittedName>
        <fullName evidence="8">RagB/SusD family nutrient uptake outer membrane protein</fullName>
    </submittedName>
</protein>
<comment type="subcellular location">
    <subcellularLocation>
        <location evidence="1">Cell outer membrane</location>
    </subcellularLocation>
</comment>
<dbReference type="PROSITE" id="PS51257">
    <property type="entry name" value="PROKAR_LIPOPROTEIN"/>
    <property type="match status" value="1"/>
</dbReference>
<dbReference type="KEGG" id="mcos:GM418_07385"/>
<feature type="domain" description="SusD-like N-terminal" evidence="7">
    <location>
        <begin position="27"/>
        <end position="216"/>
    </location>
</feature>
<evidence type="ECO:0000259" key="6">
    <source>
        <dbReference type="Pfam" id="PF07980"/>
    </source>
</evidence>
<evidence type="ECO:0000256" key="2">
    <source>
        <dbReference type="ARBA" id="ARBA00006275"/>
    </source>
</evidence>
<keyword evidence="3" id="KW-0732">Signal</keyword>
<comment type="similarity">
    <text evidence="2">Belongs to the SusD family.</text>
</comment>
<dbReference type="Gene3D" id="1.25.40.390">
    <property type="match status" value="1"/>
</dbReference>
<dbReference type="InterPro" id="IPR033985">
    <property type="entry name" value="SusD-like_N"/>
</dbReference>
<accession>A0A6I6JL15</accession>
<proteinExistence type="inferred from homology"/>
<reference evidence="8 9" key="1">
    <citation type="submission" date="2019-11" db="EMBL/GenBank/DDBJ databases">
        <authorList>
            <person name="Zheng R.K."/>
            <person name="Sun C.M."/>
        </authorList>
    </citation>
    <scope>NUCLEOTIDE SEQUENCE [LARGE SCALE GENOMIC DNA]</scope>
    <source>
        <strain evidence="8 9">WC007</strain>
    </source>
</reference>
<evidence type="ECO:0000256" key="4">
    <source>
        <dbReference type="ARBA" id="ARBA00023136"/>
    </source>
</evidence>
<dbReference type="InterPro" id="IPR011990">
    <property type="entry name" value="TPR-like_helical_dom_sf"/>
</dbReference>
<keyword evidence="5" id="KW-0998">Cell outer membrane</keyword>
<dbReference type="InterPro" id="IPR012944">
    <property type="entry name" value="SusD_RagB_dom"/>
</dbReference>
<sequence>MKKIYIIPIIISILLFSGCEDYLTTVPSDQYTVENFWSSEEEAQAGLTGVYQVLRGYHANQVLYSSQVTPNSSRFDDPGGWRSLARGVAQTTNPLFQSAWDNNYRGIGRANTVIDNVNTENLKETDTDIIDQIVGEAKFLRAYFYFDLVYKFGGVPLILETPDNAIHGEMGRNERSEVITQILIDLEDAIALLALNNDPGRITKGAAMALKARVLLYEERWSEAASTAQQVINLDKYSLFPNYRGLFMLENENNSEVIWDIQFKLTEFGHGYDDAVDRHSNNSPLKGLVDAYYMTDGMSIGESSMYDPEDPYANRDPRLYQTIRLMGHMYNGNIDTEQQLDQTGFGTKKFTTYSDDTEIAEIPGGQSEVNPIVIRYAEVLLTYAEATNEAEGPVESVYDAINQIRNRPTVDMPDLPTGLTQDEMRQEIRHERRIELAMEGKYLEDIKRWKTAEIELNGPVYDWEGNVYENRAFDPDRDYLWAIPTQEIDLNPNLQQNPGW</sequence>
<keyword evidence="9" id="KW-1185">Reference proteome</keyword>
<evidence type="ECO:0000256" key="1">
    <source>
        <dbReference type="ARBA" id="ARBA00004442"/>
    </source>
</evidence>